<evidence type="ECO:0000256" key="1">
    <source>
        <dbReference type="ARBA" id="ARBA00022490"/>
    </source>
</evidence>
<dbReference type="Proteomes" id="UP001333818">
    <property type="component" value="Unassembled WGS sequence"/>
</dbReference>
<dbReference type="InterPro" id="IPR020627">
    <property type="entry name" value="KhpA"/>
</dbReference>
<name>A0AAW9PP01_9CYAN</name>
<feature type="region of interest" description="Disordered" evidence="3">
    <location>
        <begin position="76"/>
        <end position="142"/>
    </location>
</feature>
<dbReference type="CDD" id="cd22533">
    <property type="entry name" value="KH-II_YlqC-like"/>
    <property type="match status" value="1"/>
</dbReference>
<comment type="caution">
    <text evidence="4">The sequence shown here is derived from an EMBL/GenBank/DDBJ whole genome shotgun (WGS) entry which is preliminary data.</text>
</comment>
<organism evidence="4 5">
    <name type="scientific">Tumidithrix elongata BACA0141</name>
    <dbReference type="NCBI Taxonomy" id="2716417"/>
    <lineage>
        <taxon>Bacteria</taxon>
        <taxon>Bacillati</taxon>
        <taxon>Cyanobacteriota</taxon>
        <taxon>Cyanophyceae</taxon>
        <taxon>Pseudanabaenales</taxon>
        <taxon>Pseudanabaenaceae</taxon>
        <taxon>Tumidithrix</taxon>
        <taxon>Tumidithrix elongata</taxon>
    </lineage>
</organism>
<feature type="compositionally biased region" description="Polar residues" evidence="3">
    <location>
        <begin position="130"/>
        <end position="142"/>
    </location>
</feature>
<dbReference type="GO" id="GO:0003723">
    <property type="term" value="F:RNA binding"/>
    <property type="evidence" value="ECO:0007669"/>
    <property type="project" value="UniProtKB-KW"/>
</dbReference>
<evidence type="ECO:0000256" key="2">
    <source>
        <dbReference type="ARBA" id="ARBA00022884"/>
    </source>
</evidence>
<feature type="compositionally biased region" description="Basic and acidic residues" evidence="3">
    <location>
        <begin position="87"/>
        <end position="122"/>
    </location>
</feature>
<gene>
    <name evidence="4" type="ORF">V2H45_01595</name>
</gene>
<evidence type="ECO:0000313" key="5">
    <source>
        <dbReference type="Proteomes" id="UP001333818"/>
    </source>
</evidence>
<keyword evidence="5" id="KW-1185">Reference proteome</keyword>
<dbReference type="EMBL" id="JAZBJZ010000003">
    <property type="protein sequence ID" value="MEE3715434.1"/>
    <property type="molecule type" value="Genomic_DNA"/>
</dbReference>
<keyword evidence="1" id="KW-0963">Cytoplasm</keyword>
<dbReference type="PANTHER" id="PTHR34654:SF1">
    <property type="entry name" value="RNA-BINDING PROTEIN KHPA"/>
    <property type="match status" value="1"/>
</dbReference>
<proteinExistence type="predicted"/>
<evidence type="ECO:0000256" key="3">
    <source>
        <dbReference type="SAM" id="MobiDB-lite"/>
    </source>
</evidence>
<dbReference type="PANTHER" id="PTHR34654">
    <property type="entry name" value="UPF0109 PROTEIN SCO5592"/>
    <property type="match status" value="1"/>
</dbReference>
<accession>A0AAW9PP01</accession>
<sequence length="142" mass="15943">MPDYIALTKFLVQPLLDNPDALRIDCETNAKGDRIWVRLAFAPEDKGRAFGRGGRTIQAIRALVLAAAQTTGQELRFDVYDPNPSDKSFDKPSDRERSSNRESSSRNREDRNGEEVKRDRPRIPGPVKRNQVTDNPGSESSS</sequence>
<keyword evidence="2" id="KW-0694">RNA-binding</keyword>
<evidence type="ECO:0000313" key="4">
    <source>
        <dbReference type="EMBL" id="MEE3715434.1"/>
    </source>
</evidence>
<reference evidence="4" key="1">
    <citation type="submission" date="2024-01" db="EMBL/GenBank/DDBJ databases">
        <title>Bank of Algae and Cyanobacteria of the Azores (BACA) strain genomes.</title>
        <authorList>
            <person name="Luz R."/>
            <person name="Cordeiro R."/>
            <person name="Fonseca A."/>
            <person name="Goncalves V."/>
        </authorList>
    </citation>
    <scope>NUCLEOTIDE SEQUENCE</scope>
    <source>
        <strain evidence="4">BACA0141</strain>
    </source>
</reference>
<protein>
    <submittedName>
        <fullName evidence="4">KH domain-containing protein</fullName>
    </submittedName>
</protein>
<dbReference type="AlphaFoldDB" id="A0AAW9PP01"/>
<dbReference type="Pfam" id="PF13083">
    <property type="entry name" value="KH_KhpA-B"/>
    <property type="match status" value="1"/>
</dbReference>
<dbReference type="RefSeq" id="WP_330481855.1">
    <property type="nucleotide sequence ID" value="NZ_JAZBJZ010000003.1"/>
</dbReference>